<name>Q0AU11_SYNWW</name>
<feature type="domain" description="DUF5615" evidence="1">
    <location>
        <begin position="5"/>
        <end position="113"/>
    </location>
</feature>
<dbReference type="InterPro" id="IPR041049">
    <property type="entry name" value="DUF5615"/>
</dbReference>
<evidence type="ECO:0000259" key="1">
    <source>
        <dbReference type="Pfam" id="PF18480"/>
    </source>
</evidence>
<dbReference type="eggNOG" id="COG4634">
    <property type="taxonomic scope" value="Bacteria"/>
</dbReference>
<dbReference type="Pfam" id="PF18480">
    <property type="entry name" value="DUF5615"/>
    <property type="match status" value="1"/>
</dbReference>
<protein>
    <recommendedName>
        <fullName evidence="1">DUF5615 domain-containing protein</fullName>
    </recommendedName>
</protein>
<sequence length="124" mass="14149">MGKCMRFLADMGISQHTISWLRRQGFDAVHLREERLQRSPDNEVLAKAARENRILLTMDLDFGYLVAISEQIIPAVIIFRLSDERSEIVNSRLSEVLVKCAGDIQSGVIISVSDRTIRIRRLPI</sequence>
<proteinExistence type="predicted"/>
<dbReference type="RefSeq" id="WP_011641874.1">
    <property type="nucleotide sequence ID" value="NC_008346.1"/>
</dbReference>
<dbReference type="STRING" id="335541.Swol_2504"/>
<reference evidence="3" key="1">
    <citation type="journal article" date="2010" name="Environ. Microbiol.">
        <title>The genome of Syntrophomonas wolfei: new insights into syntrophic metabolism and biohydrogen production.</title>
        <authorList>
            <person name="Sieber J.R."/>
            <person name="Sims D.R."/>
            <person name="Han C."/>
            <person name="Kim E."/>
            <person name="Lykidis A."/>
            <person name="Lapidus A.L."/>
            <person name="McDonnald E."/>
            <person name="Rohlin L."/>
            <person name="Culley D.E."/>
            <person name="Gunsalus R."/>
            <person name="McInerney M.J."/>
        </authorList>
    </citation>
    <scope>NUCLEOTIDE SEQUENCE [LARGE SCALE GENOMIC DNA]</scope>
    <source>
        <strain evidence="3">DSM 2245B / Goettingen</strain>
    </source>
</reference>
<organism evidence="2 3">
    <name type="scientific">Syntrophomonas wolfei subsp. wolfei (strain DSM 2245B / Goettingen)</name>
    <dbReference type="NCBI Taxonomy" id="335541"/>
    <lineage>
        <taxon>Bacteria</taxon>
        <taxon>Bacillati</taxon>
        <taxon>Bacillota</taxon>
        <taxon>Clostridia</taxon>
        <taxon>Eubacteriales</taxon>
        <taxon>Syntrophomonadaceae</taxon>
        <taxon>Syntrophomonas</taxon>
    </lineage>
</organism>
<evidence type="ECO:0000313" key="2">
    <source>
        <dbReference type="EMBL" id="ABI69793.1"/>
    </source>
</evidence>
<gene>
    <name evidence="2" type="ordered locus">Swol_2504</name>
</gene>
<dbReference type="EMBL" id="CP000448">
    <property type="protein sequence ID" value="ABI69793.1"/>
    <property type="molecule type" value="Genomic_DNA"/>
</dbReference>
<dbReference type="KEGG" id="swo:Swol_2504"/>
<accession>Q0AU11</accession>
<evidence type="ECO:0000313" key="3">
    <source>
        <dbReference type="Proteomes" id="UP000001968"/>
    </source>
</evidence>
<dbReference type="Proteomes" id="UP000001968">
    <property type="component" value="Chromosome"/>
</dbReference>
<dbReference type="AlphaFoldDB" id="Q0AU11"/>
<keyword evidence="3" id="KW-1185">Reference proteome</keyword>
<dbReference type="HOGENOM" id="CLU_150003_1_0_9"/>